<dbReference type="EMBL" id="HBNS01039441">
    <property type="protein sequence ID" value="CAE4637278.1"/>
    <property type="molecule type" value="Transcribed_RNA"/>
</dbReference>
<name>A0A6V2KSM5_9STRA</name>
<dbReference type="GO" id="GO:0006606">
    <property type="term" value="P:protein import into nucleus"/>
    <property type="evidence" value="ECO:0007669"/>
    <property type="project" value="TreeGrafter"/>
</dbReference>
<dbReference type="InterPro" id="IPR007231">
    <property type="entry name" value="Nucleoporin_int_Nup93/Nic96"/>
</dbReference>
<evidence type="ECO:0000313" key="7">
    <source>
        <dbReference type="EMBL" id="CAE4637279.1"/>
    </source>
</evidence>
<keyword evidence="3 4" id="KW-0539">Nucleus</keyword>
<dbReference type="PANTHER" id="PTHR11225:SF4">
    <property type="entry name" value="NUCLEAR PORE COMPLEX PROTEIN NUP93"/>
    <property type="match status" value="1"/>
</dbReference>
<keyword evidence="4" id="KW-0472">Membrane</keyword>
<dbReference type="EMBL" id="HBNS01039445">
    <property type="protein sequence ID" value="CAE4637285.1"/>
    <property type="molecule type" value="Transcribed_RNA"/>
</dbReference>
<protein>
    <recommendedName>
        <fullName evidence="4">Nuclear pore protein</fullName>
    </recommendedName>
</protein>
<accession>A0A6V2KSM5</accession>
<evidence type="ECO:0000256" key="1">
    <source>
        <dbReference type="ARBA" id="ARBA00004259"/>
    </source>
</evidence>
<dbReference type="AlphaFoldDB" id="A0A6V2KSM5"/>
<comment type="similarity">
    <text evidence="2 4">Belongs to the nucleoporin interacting component (NIC) family.</text>
</comment>
<keyword evidence="4" id="KW-0811">Translocation</keyword>
<evidence type="ECO:0000256" key="2">
    <source>
        <dbReference type="ARBA" id="ARBA00010186"/>
    </source>
</evidence>
<comment type="subcellular location">
    <subcellularLocation>
        <location evidence="1">Nucleus envelope</location>
    </subcellularLocation>
    <subcellularLocation>
        <location evidence="4">Nucleus</location>
        <location evidence="4">Nuclear pore complex</location>
    </subcellularLocation>
</comment>
<dbReference type="PANTHER" id="PTHR11225">
    <property type="entry name" value="NUCLEAR PORE COMPLEX PROTEIN NUP93 NUCLEOPORIN NUP93 DEAD EYE PROTEIN"/>
    <property type="match status" value="1"/>
</dbReference>
<evidence type="ECO:0000313" key="8">
    <source>
        <dbReference type="EMBL" id="CAE4637283.1"/>
    </source>
</evidence>
<organism evidence="7">
    <name type="scientific">Ditylum brightwellii</name>
    <dbReference type="NCBI Taxonomy" id="49249"/>
    <lineage>
        <taxon>Eukaryota</taxon>
        <taxon>Sar</taxon>
        <taxon>Stramenopiles</taxon>
        <taxon>Ochrophyta</taxon>
        <taxon>Bacillariophyta</taxon>
        <taxon>Mediophyceae</taxon>
        <taxon>Lithodesmiophycidae</taxon>
        <taxon>Lithodesmiales</taxon>
        <taxon>Lithodesmiaceae</taxon>
        <taxon>Ditylum</taxon>
    </lineage>
</organism>
<gene>
    <name evidence="6" type="ORF">DBRI00130_LOCUS30736</name>
    <name evidence="7" type="ORF">DBRI00130_LOCUS30737</name>
    <name evidence="8" type="ORF">DBRI00130_LOCUS30739</name>
    <name evidence="9" type="ORF">DBRI00130_LOCUS30740</name>
</gene>
<dbReference type="GO" id="GO:0016973">
    <property type="term" value="P:poly(A)+ mRNA export from nucleus"/>
    <property type="evidence" value="ECO:0007669"/>
    <property type="project" value="TreeGrafter"/>
</dbReference>
<keyword evidence="4" id="KW-0653">Protein transport</keyword>
<dbReference type="GO" id="GO:0005643">
    <property type="term" value="C:nuclear pore"/>
    <property type="evidence" value="ECO:0007669"/>
    <property type="project" value="UniProtKB-SubCell"/>
</dbReference>
<dbReference type="EMBL" id="HBNS01039444">
    <property type="protein sequence ID" value="CAE4637283.1"/>
    <property type="molecule type" value="Transcribed_RNA"/>
</dbReference>
<dbReference type="Pfam" id="PF04097">
    <property type="entry name" value="Nic96"/>
    <property type="match status" value="1"/>
</dbReference>
<dbReference type="EMBL" id="HBNS01039442">
    <property type="protein sequence ID" value="CAE4637279.1"/>
    <property type="molecule type" value="Transcribed_RNA"/>
</dbReference>
<sequence>MAGRFHGQQTLPSADSASGLATHLALFVNMHLPPPSSPNADHDRATLWATIYYCLRCGDACAALITLQNAPSNIAIPQPFHTVFTQLANYQTSHDAKSLFFTPSPSSSNNNTHQPPASLAAIISPQTRIALVELYHTVKTRSRSTTDHNTATNEDNDTEIMFQLASLALLSLAEPLTSSSTNSPSSPAANVIQTIEDYIFASLWMAYHQTPSNFPSTTTSCEEHVAQLGQLLQHWGPSYFEGTDDSSNSVPSSGGWAYAFPLLLAQQYNTALTHLAEVGSGTGLLQATHLGLIMYHAGIPLYDFNLQPSQLEESKQNDKDASGKQLLSKLIVSYASAFQTADPKTALEYLVRLPDPTSTGTATASIGQFAKKQIRRLLLETRAFEPLAGKVSSNGSRESATDTSATPSSSLPAMDCYFSSAEVSSILADAAVDTLREGNKADAAELFALAGRYGSLLSLLNCELASHLVDVSPGEGGGSGEQLQQQQESEERRFWRNAALHFHSLHLAHGRTHVVEVLEKEGNLALGNTFQLLMNLMVFFDRCRDQHWEDAWTLIDSLLLLPQAEVEMTRKVEAFHCLDNVLQHSFHHIALASMECLYHQHSNLKSSLGRGQSASAAGATEQRLMELRGRGRLLVTFVGLIQMRSSTDTNARIARMEAYMM</sequence>
<feature type="region of interest" description="Disordered" evidence="5">
    <location>
        <begin position="390"/>
        <end position="409"/>
    </location>
</feature>
<proteinExistence type="inferred from homology"/>
<dbReference type="GO" id="GO:0017056">
    <property type="term" value="F:structural constituent of nuclear pore"/>
    <property type="evidence" value="ECO:0007669"/>
    <property type="project" value="InterPro"/>
</dbReference>
<keyword evidence="4" id="KW-0906">Nuclear pore complex</keyword>
<evidence type="ECO:0000256" key="4">
    <source>
        <dbReference type="RuleBase" id="RU364035"/>
    </source>
</evidence>
<keyword evidence="4" id="KW-0509">mRNA transport</keyword>
<keyword evidence="4" id="KW-0813">Transport</keyword>
<evidence type="ECO:0000313" key="9">
    <source>
        <dbReference type="EMBL" id="CAE4637285.1"/>
    </source>
</evidence>
<evidence type="ECO:0000256" key="3">
    <source>
        <dbReference type="ARBA" id="ARBA00023242"/>
    </source>
</evidence>
<evidence type="ECO:0000256" key="5">
    <source>
        <dbReference type="SAM" id="MobiDB-lite"/>
    </source>
</evidence>
<evidence type="ECO:0000313" key="6">
    <source>
        <dbReference type="EMBL" id="CAE4637278.1"/>
    </source>
</evidence>
<reference evidence="7" key="1">
    <citation type="submission" date="2021-01" db="EMBL/GenBank/DDBJ databases">
        <authorList>
            <person name="Corre E."/>
            <person name="Pelletier E."/>
            <person name="Niang G."/>
            <person name="Scheremetjew M."/>
            <person name="Finn R."/>
            <person name="Kale V."/>
            <person name="Holt S."/>
            <person name="Cochrane G."/>
            <person name="Meng A."/>
            <person name="Brown T."/>
            <person name="Cohen L."/>
        </authorList>
    </citation>
    <scope>NUCLEOTIDE SEQUENCE</scope>
    <source>
        <strain evidence="7">GSO104</strain>
    </source>
</reference>